<proteinExistence type="predicted"/>
<keyword evidence="2" id="KW-1185">Reference proteome</keyword>
<gene>
    <name evidence="1" type="ORF">H5410_037382</name>
</gene>
<organism evidence="1 2">
    <name type="scientific">Solanum commersonii</name>
    <name type="common">Commerson's wild potato</name>
    <name type="synonym">Commerson's nightshade</name>
    <dbReference type="NCBI Taxonomy" id="4109"/>
    <lineage>
        <taxon>Eukaryota</taxon>
        <taxon>Viridiplantae</taxon>
        <taxon>Streptophyta</taxon>
        <taxon>Embryophyta</taxon>
        <taxon>Tracheophyta</taxon>
        <taxon>Spermatophyta</taxon>
        <taxon>Magnoliopsida</taxon>
        <taxon>eudicotyledons</taxon>
        <taxon>Gunneridae</taxon>
        <taxon>Pentapetalae</taxon>
        <taxon>asterids</taxon>
        <taxon>lamiids</taxon>
        <taxon>Solanales</taxon>
        <taxon>Solanaceae</taxon>
        <taxon>Solanoideae</taxon>
        <taxon>Solaneae</taxon>
        <taxon>Solanum</taxon>
    </lineage>
</organism>
<evidence type="ECO:0000313" key="2">
    <source>
        <dbReference type="Proteomes" id="UP000824120"/>
    </source>
</evidence>
<dbReference type="OrthoDB" id="1299682at2759"/>
<name>A0A9J5YB28_SOLCO</name>
<protein>
    <submittedName>
        <fullName evidence="1">Uncharacterized protein</fullName>
    </submittedName>
</protein>
<sequence>MNNRVAQNTINSLITTKGSIAKSQEEIEREVCTFYKELLGKVSQKLPSVNIDTMGHGNTLNREQQLLLAAKVTKEEVENAPKDIHNMKAPGIDRLNACFFKKTWKG</sequence>
<reference evidence="1 2" key="1">
    <citation type="submission" date="2020-09" db="EMBL/GenBank/DDBJ databases">
        <title>De no assembly of potato wild relative species, Solanum commersonii.</title>
        <authorList>
            <person name="Cho K."/>
        </authorList>
    </citation>
    <scope>NUCLEOTIDE SEQUENCE [LARGE SCALE GENOMIC DNA]</scope>
    <source>
        <strain evidence="1">LZ3.2</strain>
        <tissue evidence="1">Leaf</tissue>
    </source>
</reference>
<evidence type="ECO:0000313" key="1">
    <source>
        <dbReference type="EMBL" id="KAG5596150.1"/>
    </source>
</evidence>
<dbReference type="EMBL" id="JACXVP010000007">
    <property type="protein sequence ID" value="KAG5596150.1"/>
    <property type="molecule type" value="Genomic_DNA"/>
</dbReference>
<comment type="caution">
    <text evidence="1">The sequence shown here is derived from an EMBL/GenBank/DDBJ whole genome shotgun (WGS) entry which is preliminary data.</text>
</comment>
<accession>A0A9J5YB28</accession>
<dbReference type="AlphaFoldDB" id="A0A9J5YB28"/>
<dbReference type="Proteomes" id="UP000824120">
    <property type="component" value="Chromosome 7"/>
</dbReference>